<dbReference type="AlphaFoldDB" id="A0A4Z0GM21"/>
<dbReference type="InterPro" id="IPR036388">
    <property type="entry name" value="WH-like_DNA-bd_sf"/>
</dbReference>
<dbReference type="SUPFAM" id="SSF46785">
    <property type="entry name" value="Winged helix' DNA-binding domain"/>
    <property type="match status" value="1"/>
</dbReference>
<dbReference type="OrthoDB" id="213028at2"/>
<dbReference type="GO" id="GO:0005829">
    <property type="term" value="C:cytosol"/>
    <property type="evidence" value="ECO:0007669"/>
    <property type="project" value="TreeGrafter"/>
</dbReference>
<dbReference type="InterPro" id="IPR000944">
    <property type="entry name" value="Tscrpt_reg_Rrf2"/>
</dbReference>
<dbReference type="FunFam" id="1.10.10.10:FF:000138">
    <property type="entry name" value="Rrf2 family transcriptional regulator"/>
    <property type="match status" value="1"/>
</dbReference>
<evidence type="ECO:0000313" key="1">
    <source>
        <dbReference type="EMBL" id="TGA97838.1"/>
    </source>
</evidence>
<reference evidence="1 2" key="1">
    <citation type="journal article" date="2015" name="Int. J. Syst. Evol. Microbiol.">
        <title>Sporolactobacillus shoreae sp. nov. and Sporolactobacillus spathodeae sp. nov., two spore-forming lactic acid bacteria isolated from tree barks in Thailand.</title>
        <authorList>
            <person name="Thamacharoensuk T."/>
            <person name="Kitahara M."/>
            <person name="Ohkuma M."/>
            <person name="Thongchul N."/>
            <person name="Tanasupawat S."/>
        </authorList>
    </citation>
    <scope>NUCLEOTIDE SEQUENCE [LARGE SCALE GENOMIC DNA]</scope>
    <source>
        <strain evidence="1 2">BK92</strain>
    </source>
</reference>
<comment type="caution">
    <text evidence="1">The sequence shown here is derived from an EMBL/GenBank/DDBJ whole genome shotgun (WGS) entry which is preliminary data.</text>
</comment>
<dbReference type="RefSeq" id="WP_135348770.1">
    <property type="nucleotide sequence ID" value="NZ_SRJD01000011.1"/>
</dbReference>
<organism evidence="1 2">
    <name type="scientific">Sporolactobacillus shoreae</name>
    <dbReference type="NCBI Taxonomy" id="1465501"/>
    <lineage>
        <taxon>Bacteria</taxon>
        <taxon>Bacillati</taxon>
        <taxon>Bacillota</taxon>
        <taxon>Bacilli</taxon>
        <taxon>Bacillales</taxon>
        <taxon>Sporolactobacillaceae</taxon>
        <taxon>Sporolactobacillus</taxon>
    </lineage>
</organism>
<dbReference type="Pfam" id="PF02082">
    <property type="entry name" value="Rrf2"/>
    <property type="match status" value="1"/>
</dbReference>
<protein>
    <submittedName>
        <fullName evidence="1">Rrf2 family transcriptional regulator</fullName>
    </submittedName>
</protein>
<keyword evidence="2" id="KW-1185">Reference proteome</keyword>
<dbReference type="Gene3D" id="1.10.10.10">
    <property type="entry name" value="Winged helix-like DNA-binding domain superfamily/Winged helix DNA-binding domain"/>
    <property type="match status" value="1"/>
</dbReference>
<proteinExistence type="predicted"/>
<name>A0A4Z0GM21_9BACL</name>
<dbReference type="PANTHER" id="PTHR33221:SF15">
    <property type="entry name" value="HTH-TYPE TRANSCRIPTIONAL REGULATOR YWGB-RELATED"/>
    <property type="match status" value="1"/>
</dbReference>
<gene>
    <name evidence="1" type="ORF">E4665_10595</name>
</gene>
<dbReference type="PROSITE" id="PS51197">
    <property type="entry name" value="HTH_RRF2_2"/>
    <property type="match status" value="1"/>
</dbReference>
<dbReference type="InterPro" id="IPR036390">
    <property type="entry name" value="WH_DNA-bd_sf"/>
</dbReference>
<sequence>MINSRVAVAIHILALIASKPHDDLPSDYIASSVNTNPVVIRRILGMLRKAGLIQTQVGKAGASLSRSPSDITLLNVYRAVEPDEELFAVHENPNPHCPVGKRINAVLDEAFHGAQSALEKKLAGQNIQGIMDHLFSEG</sequence>
<dbReference type="PANTHER" id="PTHR33221">
    <property type="entry name" value="WINGED HELIX-TURN-HELIX TRANSCRIPTIONAL REGULATOR, RRF2 FAMILY"/>
    <property type="match status" value="1"/>
</dbReference>
<accession>A0A4Z0GM21</accession>
<evidence type="ECO:0000313" key="2">
    <source>
        <dbReference type="Proteomes" id="UP000298347"/>
    </source>
</evidence>
<dbReference type="EMBL" id="SRJD01000011">
    <property type="protein sequence ID" value="TGA97838.1"/>
    <property type="molecule type" value="Genomic_DNA"/>
</dbReference>
<dbReference type="GO" id="GO:0003700">
    <property type="term" value="F:DNA-binding transcription factor activity"/>
    <property type="evidence" value="ECO:0007669"/>
    <property type="project" value="TreeGrafter"/>
</dbReference>
<dbReference type="Proteomes" id="UP000298347">
    <property type="component" value="Unassembled WGS sequence"/>
</dbReference>